<keyword evidence="2" id="KW-1185">Reference proteome</keyword>
<dbReference type="InterPro" id="IPR029058">
    <property type="entry name" value="AB_hydrolase_fold"/>
</dbReference>
<dbReference type="Proteomes" id="UP000812287">
    <property type="component" value="Unassembled WGS sequence"/>
</dbReference>
<protein>
    <submittedName>
        <fullName evidence="1">Uncharacterized protein</fullName>
    </submittedName>
</protein>
<comment type="caution">
    <text evidence="1">The sequence shown here is derived from an EMBL/GenBank/DDBJ whole genome shotgun (WGS) entry which is preliminary data.</text>
</comment>
<reference evidence="1" key="1">
    <citation type="submission" date="2020-11" db="EMBL/GenBank/DDBJ databases">
        <title>Adaptations for nitrogen fixation in a non-lichenized fungal sporocarp promotes dispersal by wood-feeding termites.</title>
        <authorList>
            <consortium name="DOE Joint Genome Institute"/>
            <person name="Koch R.A."/>
            <person name="Yoon G."/>
            <person name="Arayal U."/>
            <person name="Lail K."/>
            <person name="Amirebrahimi M."/>
            <person name="Labutti K."/>
            <person name="Lipzen A."/>
            <person name="Riley R."/>
            <person name="Barry K."/>
            <person name="Henrissat B."/>
            <person name="Grigoriev I.V."/>
            <person name="Herr J.R."/>
            <person name="Aime M.C."/>
        </authorList>
    </citation>
    <scope>NUCLEOTIDE SEQUENCE</scope>
    <source>
        <strain evidence="1">MCA 3950</strain>
    </source>
</reference>
<dbReference type="OrthoDB" id="190201at2759"/>
<dbReference type="EMBL" id="MU250523">
    <property type="protein sequence ID" value="KAG7453159.1"/>
    <property type="molecule type" value="Genomic_DNA"/>
</dbReference>
<name>A0A9P7W5V7_9AGAR</name>
<proteinExistence type="predicted"/>
<dbReference type="SUPFAM" id="SSF53474">
    <property type="entry name" value="alpha/beta-Hydrolases"/>
    <property type="match status" value="1"/>
</dbReference>
<dbReference type="AlphaFoldDB" id="A0A9P7W5V7"/>
<dbReference type="Gene3D" id="3.40.50.1820">
    <property type="entry name" value="alpha/beta hydrolase"/>
    <property type="match status" value="1"/>
</dbReference>
<feature type="non-terminal residue" evidence="1">
    <location>
        <position position="1"/>
    </location>
</feature>
<accession>A0A9P7W5V7</accession>
<evidence type="ECO:0000313" key="1">
    <source>
        <dbReference type="EMBL" id="KAG7453159.1"/>
    </source>
</evidence>
<evidence type="ECO:0000313" key="2">
    <source>
        <dbReference type="Proteomes" id="UP000812287"/>
    </source>
</evidence>
<sequence>DWSIIGILHNIKAPMLLLSIPLDKVYPVACTPWFHGIPKIKWVEFQHSMHLAQFEEPQKYFEVVLEFLNAI</sequence>
<dbReference type="RefSeq" id="XP_043046659.1">
    <property type="nucleotide sequence ID" value="XM_043182619.1"/>
</dbReference>
<organism evidence="1 2">
    <name type="scientific">Guyanagaster necrorhizus</name>
    <dbReference type="NCBI Taxonomy" id="856835"/>
    <lineage>
        <taxon>Eukaryota</taxon>
        <taxon>Fungi</taxon>
        <taxon>Dikarya</taxon>
        <taxon>Basidiomycota</taxon>
        <taxon>Agaricomycotina</taxon>
        <taxon>Agaricomycetes</taxon>
        <taxon>Agaricomycetidae</taxon>
        <taxon>Agaricales</taxon>
        <taxon>Marasmiineae</taxon>
        <taxon>Physalacriaceae</taxon>
        <taxon>Guyanagaster</taxon>
    </lineage>
</organism>
<dbReference type="GeneID" id="66104916"/>
<gene>
    <name evidence="1" type="ORF">BT62DRAFT_880252</name>
</gene>